<organism evidence="3 4">
    <name type="scientific">Lichenifustis flavocetrariae</name>
    <dbReference type="NCBI Taxonomy" id="2949735"/>
    <lineage>
        <taxon>Bacteria</taxon>
        <taxon>Pseudomonadati</taxon>
        <taxon>Pseudomonadota</taxon>
        <taxon>Alphaproteobacteria</taxon>
        <taxon>Hyphomicrobiales</taxon>
        <taxon>Lichenihabitantaceae</taxon>
        <taxon>Lichenifustis</taxon>
    </lineage>
</organism>
<feature type="domain" description="Glycosyltransferase subfamily 4-like N-terminal" evidence="2">
    <location>
        <begin position="7"/>
        <end position="124"/>
    </location>
</feature>
<dbReference type="PANTHER" id="PTHR12526">
    <property type="entry name" value="GLYCOSYLTRANSFERASE"/>
    <property type="match status" value="1"/>
</dbReference>
<proteinExistence type="predicted"/>
<sequence length="397" mass="42536">MSTPRSVLFVIAEDWFFASHFLPIASLVQRNGYTVSVLLRVNDPDLRRRIEAAGIRVLDTASFRDRQGLFGCLAQIRRIHAVLRREQPAIVHLISLRMIVIGGLAAMWAGIPVRVQSLTGLGLLGASKGLRARAILVALGWCLKYVLGGRRAAYIFENRQDPEWLGIDPQGPKALVVGGAGIDPTIDIAMPLPSAPPLRIAMVARMIYSKGVTVAVEGIALARAAGADVTLTLVGTPDLGNPRSLSETDLRALADRPGITWVGRTNDVHAVWRDHHVVCVPSIGGEGLPRSLLEGAAAARPIVTTATPGCATFVRDGVEGLVVPPGDAAALARAFVWLFENPRAIARMGTAARNRVLDGFTIQQVAEATTRLYGQCLQTGQVDGIGRREASRQKARG</sequence>
<dbReference type="Pfam" id="PF13692">
    <property type="entry name" value="Glyco_trans_1_4"/>
    <property type="match status" value="1"/>
</dbReference>
<dbReference type="RefSeq" id="WP_282583327.1">
    <property type="nucleotide sequence ID" value="NZ_JAMOIM010000001.1"/>
</dbReference>
<evidence type="ECO:0000259" key="2">
    <source>
        <dbReference type="Pfam" id="PF13477"/>
    </source>
</evidence>
<keyword evidence="1" id="KW-1133">Transmembrane helix</keyword>
<dbReference type="Gene3D" id="3.40.50.2000">
    <property type="entry name" value="Glycogen Phosphorylase B"/>
    <property type="match status" value="2"/>
</dbReference>
<comment type="caution">
    <text evidence="3">The sequence shown here is derived from an EMBL/GenBank/DDBJ whole genome shotgun (WGS) entry which is preliminary data.</text>
</comment>
<reference evidence="3" key="1">
    <citation type="submission" date="2022-05" db="EMBL/GenBank/DDBJ databases">
        <authorList>
            <person name="Pankratov T."/>
        </authorList>
    </citation>
    <scope>NUCLEOTIDE SEQUENCE</scope>
    <source>
        <strain evidence="3">BP6-180914</strain>
    </source>
</reference>
<dbReference type="EMBL" id="JAMOIM010000001">
    <property type="protein sequence ID" value="MCW6506992.1"/>
    <property type="molecule type" value="Genomic_DNA"/>
</dbReference>
<name>A0AA42CL38_9HYPH</name>
<feature type="transmembrane region" description="Helical" evidence="1">
    <location>
        <begin position="89"/>
        <end position="110"/>
    </location>
</feature>
<keyword evidence="3" id="KW-0808">Transferase</keyword>
<dbReference type="GO" id="GO:0016757">
    <property type="term" value="F:glycosyltransferase activity"/>
    <property type="evidence" value="ECO:0007669"/>
    <property type="project" value="UniProtKB-KW"/>
</dbReference>
<keyword evidence="1" id="KW-0472">Membrane</keyword>
<keyword evidence="3" id="KW-0328">Glycosyltransferase</keyword>
<dbReference type="EC" id="2.4.-.-" evidence="3"/>
<dbReference type="InterPro" id="IPR028098">
    <property type="entry name" value="Glyco_trans_4-like_N"/>
</dbReference>
<keyword evidence="1" id="KW-0812">Transmembrane</keyword>
<gene>
    <name evidence="3" type="ORF">M8523_03040</name>
</gene>
<dbReference type="Pfam" id="PF13477">
    <property type="entry name" value="Glyco_trans_4_2"/>
    <property type="match status" value="1"/>
</dbReference>
<protein>
    <submittedName>
        <fullName evidence="3">Glycosyltransferase</fullName>
        <ecNumber evidence="3">2.4.-.-</ecNumber>
    </submittedName>
</protein>
<evidence type="ECO:0000313" key="3">
    <source>
        <dbReference type="EMBL" id="MCW6506992.1"/>
    </source>
</evidence>
<dbReference type="PANTHER" id="PTHR12526:SF638">
    <property type="entry name" value="SPORE COAT PROTEIN SA"/>
    <property type="match status" value="1"/>
</dbReference>
<accession>A0AA42CL38</accession>
<evidence type="ECO:0000313" key="4">
    <source>
        <dbReference type="Proteomes" id="UP001165667"/>
    </source>
</evidence>
<evidence type="ECO:0000256" key="1">
    <source>
        <dbReference type="SAM" id="Phobius"/>
    </source>
</evidence>
<dbReference type="SUPFAM" id="SSF53756">
    <property type="entry name" value="UDP-Glycosyltransferase/glycogen phosphorylase"/>
    <property type="match status" value="1"/>
</dbReference>
<keyword evidence="4" id="KW-1185">Reference proteome</keyword>
<feature type="transmembrane region" description="Helical" evidence="1">
    <location>
        <begin position="130"/>
        <end position="147"/>
    </location>
</feature>
<dbReference type="AlphaFoldDB" id="A0AA42CL38"/>
<dbReference type="Proteomes" id="UP001165667">
    <property type="component" value="Unassembled WGS sequence"/>
</dbReference>